<evidence type="ECO:0000256" key="1">
    <source>
        <dbReference type="ARBA" id="ARBA00023015"/>
    </source>
</evidence>
<dbReference type="InterPro" id="IPR009057">
    <property type="entry name" value="Homeodomain-like_sf"/>
</dbReference>
<gene>
    <name evidence="4" type="ORF">SAMN04490239_6520</name>
</gene>
<dbReference type="SUPFAM" id="SSF48498">
    <property type="entry name" value="Tetracyclin repressor-like, C-terminal domain"/>
    <property type="match status" value="1"/>
</dbReference>
<sequence length="198" mass="21904">MPRTQDFDTAEVVGRARDLFWDKGFEATSIPDLERVTGLNRSSLYNAFTSKRGLYDAAVHDYLDRVVRPRLRILTDEPTRPDAASRYYRSLAGALASLPDETPGRGCLLLNSAAGFAAHDDTQRSVVESYQRELSGALTHALRAHDPDAPAATLQHRARLLTSLSVSALLLSRVDRDEAVAVANTAVEQLEEWRPSRT</sequence>
<keyword evidence="2 4" id="KW-0238">DNA-binding</keyword>
<evidence type="ECO:0000256" key="2">
    <source>
        <dbReference type="ARBA" id="ARBA00023125"/>
    </source>
</evidence>
<organism evidence="4 5">
    <name type="scientific">Rhodococcus koreensis</name>
    <dbReference type="NCBI Taxonomy" id="99653"/>
    <lineage>
        <taxon>Bacteria</taxon>
        <taxon>Bacillati</taxon>
        <taxon>Actinomycetota</taxon>
        <taxon>Actinomycetes</taxon>
        <taxon>Mycobacteriales</taxon>
        <taxon>Nocardiaceae</taxon>
        <taxon>Rhodococcus</taxon>
    </lineage>
</organism>
<name>A0A1H4XDC3_9NOCA</name>
<dbReference type="PANTHER" id="PTHR47506:SF1">
    <property type="entry name" value="HTH-TYPE TRANSCRIPTIONAL REGULATOR YJDC"/>
    <property type="match status" value="1"/>
</dbReference>
<dbReference type="Gene3D" id="1.10.10.60">
    <property type="entry name" value="Homeodomain-like"/>
    <property type="match status" value="1"/>
</dbReference>
<dbReference type="OrthoDB" id="9805134at2"/>
<reference evidence="5" key="1">
    <citation type="submission" date="2016-10" db="EMBL/GenBank/DDBJ databases">
        <authorList>
            <person name="Varghese N."/>
            <person name="Submissions S."/>
        </authorList>
    </citation>
    <scope>NUCLEOTIDE SEQUENCE [LARGE SCALE GENOMIC DNA]</scope>
    <source>
        <strain evidence="5">DSM 44498</strain>
    </source>
</reference>
<accession>A0A1H4XDC3</accession>
<dbReference type="Gene3D" id="1.10.357.10">
    <property type="entry name" value="Tetracycline Repressor, domain 2"/>
    <property type="match status" value="1"/>
</dbReference>
<protein>
    <submittedName>
        <fullName evidence="4">DNA-binding transcriptional regulator, AcrR family</fullName>
    </submittedName>
</protein>
<dbReference type="RefSeq" id="WP_072937031.1">
    <property type="nucleotide sequence ID" value="NZ_CP070609.1"/>
</dbReference>
<dbReference type="PROSITE" id="PS50977">
    <property type="entry name" value="HTH_TETR_2"/>
    <property type="match status" value="1"/>
</dbReference>
<dbReference type="InterPro" id="IPR036271">
    <property type="entry name" value="Tet_transcr_reg_TetR-rel_C_sf"/>
</dbReference>
<keyword evidence="1" id="KW-0805">Transcription regulation</keyword>
<evidence type="ECO:0000256" key="3">
    <source>
        <dbReference type="ARBA" id="ARBA00023163"/>
    </source>
</evidence>
<dbReference type="EMBL" id="FNSV01000005">
    <property type="protein sequence ID" value="SED03752.1"/>
    <property type="molecule type" value="Genomic_DNA"/>
</dbReference>
<evidence type="ECO:0000313" key="5">
    <source>
        <dbReference type="Proteomes" id="UP000183561"/>
    </source>
</evidence>
<dbReference type="Proteomes" id="UP000183561">
    <property type="component" value="Unassembled WGS sequence"/>
</dbReference>
<dbReference type="SUPFAM" id="SSF46689">
    <property type="entry name" value="Homeodomain-like"/>
    <property type="match status" value="1"/>
</dbReference>
<keyword evidence="5" id="KW-1185">Reference proteome</keyword>
<dbReference type="PANTHER" id="PTHR47506">
    <property type="entry name" value="TRANSCRIPTIONAL REGULATORY PROTEIN"/>
    <property type="match status" value="1"/>
</dbReference>
<keyword evidence="3" id="KW-0804">Transcription</keyword>
<proteinExistence type="predicted"/>
<dbReference type="AlphaFoldDB" id="A0A1H4XDC3"/>
<dbReference type="GO" id="GO:0003677">
    <property type="term" value="F:DNA binding"/>
    <property type="evidence" value="ECO:0007669"/>
    <property type="project" value="UniProtKB-UniRule"/>
</dbReference>
<dbReference type="InterPro" id="IPR001647">
    <property type="entry name" value="HTH_TetR"/>
</dbReference>
<evidence type="ECO:0000313" key="4">
    <source>
        <dbReference type="EMBL" id="SED03752.1"/>
    </source>
</evidence>
<dbReference type="Pfam" id="PF00440">
    <property type="entry name" value="TetR_N"/>
    <property type="match status" value="1"/>
</dbReference>